<keyword evidence="8" id="KW-1185">Reference proteome</keyword>
<evidence type="ECO:0000256" key="2">
    <source>
        <dbReference type="ARBA" id="ARBA00009254"/>
    </source>
</evidence>
<comment type="similarity">
    <text evidence="2">Belongs to the universal ribosomal protein uL29 family.</text>
</comment>
<keyword evidence="4" id="KW-0496">Mitochondrion</keyword>
<proteinExistence type="inferred from homology"/>
<dbReference type="Gene3D" id="6.10.330.20">
    <property type="match status" value="1"/>
</dbReference>
<dbReference type="InterPro" id="IPR010729">
    <property type="entry name" value="Ribosomal_uL29_mit"/>
</dbReference>
<evidence type="ECO:0000256" key="6">
    <source>
        <dbReference type="ARBA" id="ARBA00035289"/>
    </source>
</evidence>
<evidence type="ECO:0000313" key="7">
    <source>
        <dbReference type="EMBL" id="CAK8690248.1"/>
    </source>
</evidence>
<sequence>MHPSNLLLPILARKCLRSLMNSNAIANIRPTACLLAASNCSWNGRQEQRCFHTSRRVHGLEEFFDNPENFGKLKIRSGMAWSVDLLRRKSTEDLHKLWFVLLKERNMLNTLEQYCIDEDEPMPGPDRLEKVAESMSNLRDVIEEREEAKNMLVHGTPDGIGGEWRKNPLGATYFYKYKEHLIPEHLQEIKRGDKPADLAYFSPKLEEWHLRLEEKRLKKRGGFHFLLATKYGQIRARNRHLPKKMPEWWKRKFRTKWLYGIHPQMRIFMKHHDKDYRINSRRPHKY</sequence>
<evidence type="ECO:0000256" key="3">
    <source>
        <dbReference type="ARBA" id="ARBA00022980"/>
    </source>
</evidence>
<accession>A0ABP0GEN6</accession>
<evidence type="ECO:0000256" key="1">
    <source>
        <dbReference type="ARBA" id="ARBA00004173"/>
    </source>
</evidence>
<keyword evidence="5" id="KW-0687">Ribonucleoprotein</keyword>
<dbReference type="Proteomes" id="UP001642483">
    <property type="component" value="Unassembled WGS sequence"/>
</dbReference>
<dbReference type="Pfam" id="PF06984">
    <property type="entry name" value="MRP-L47"/>
    <property type="match status" value="1"/>
</dbReference>
<comment type="caution">
    <text evidence="7">The sequence shown here is derived from an EMBL/GenBank/DDBJ whole genome shotgun (WGS) entry which is preliminary data.</text>
</comment>
<dbReference type="EMBL" id="CAWYQH010000114">
    <property type="protein sequence ID" value="CAK8690248.1"/>
    <property type="molecule type" value="Genomic_DNA"/>
</dbReference>
<evidence type="ECO:0000256" key="4">
    <source>
        <dbReference type="ARBA" id="ARBA00023128"/>
    </source>
</evidence>
<keyword evidence="3" id="KW-0689">Ribosomal protein</keyword>
<evidence type="ECO:0000313" key="8">
    <source>
        <dbReference type="Proteomes" id="UP001642483"/>
    </source>
</evidence>
<dbReference type="PANTHER" id="PTHR21183:SF18">
    <property type="entry name" value="LARGE RIBOSOMAL SUBUNIT PROTEIN UL29M"/>
    <property type="match status" value="1"/>
</dbReference>
<organism evidence="7 8">
    <name type="scientific">Clavelina lepadiformis</name>
    <name type="common">Light-bulb sea squirt</name>
    <name type="synonym">Ascidia lepadiformis</name>
    <dbReference type="NCBI Taxonomy" id="159417"/>
    <lineage>
        <taxon>Eukaryota</taxon>
        <taxon>Metazoa</taxon>
        <taxon>Chordata</taxon>
        <taxon>Tunicata</taxon>
        <taxon>Ascidiacea</taxon>
        <taxon>Aplousobranchia</taxon>
        <taxon>Clavelinidae</taxon>
        <taxon>Clavelina</taxon>
    </lineage>
</organism>
<protein>
    <recommendedName>
        <fullName evidence="6">Large ribosomal subunit protein uL29m</fullName>
    </recommendedName>
</protein>
<gene>
    <name evidence="7" type="ORF">CVLEPA_LOCUS22879</name>
</gene>
<evidence type="ECO:0000256" key="5">
    <source>
        <dbReference type="ARBA" id="ARBA00023274"/>
    </source>
</evidence>
<reference evidence="7 8" key="1">
    <citation type="submission" date="2024-02" db="EMBL/GenBank/DDBJ databases">
        <authorList>
            <person name="Daric V."/>
            <person name="Darras S."/>
        </authorList>
    </citation>
    <scope>NUCLEOTIDE SEQUENCE [LARGE SCALE GENOMIC DNA]</scope>
</reference>
<dbReference type="PANTHER" id="PTHR21183">
    <property type="entry name" value="RIBOSOMAL PROTEIN L47, MITOCHONDRIAL-RELATED"/>
    <property type="match status" value="1"/>
</dbReference>
<comment type="subcellular location">
    <subcellularLocation>
        <location evidence="1">Mitochondrion</location>
    </subcellularLocation>
</comment>
<name>A0ABP0GEN6_CLALP</name>
<dbReference type="InterPro" id="IPR038340">
    <property type="entry name" value="MRP-L47_sf"/>
</dbReference>